<dbReference type="SUPFAM" id="SSF55874">
    <property type="entry name" value="ATPase domain of HSP90 chaperone/DNA topoisomerase II/histidine kinase"/>
    <property type="match status" value="1"/>
</dbReference>
<dbReference type="PANTHER" id="PTHR24421:SF63">
    <property type="entry name" value="SENSOR HISTIDINE KINASE DESK"/>
    <property type="match status" value="1"/>
</dbReference>
<evidence type="ECO:0000256" key="3">
    <source>
        <dbReference type="ARBA" id="ARBA00023012"/>
    </source>
</evidence>
<evidence type="ECO:0000259" key="5">
    <source>
        <dbReference type="Pfam" id="PF07730"/>
    </source>
</evidence>
<feature type="transmembrane region" description="Helical" evidence="4">
    <location>
        <begin position="115"/>
        <end position="138"/>
    </location>
</feature>
<dbReference type="Pfam" id="PF07730">
    <property type="entry name" value="HisKA_3"/>
    <property type="match status" value="1"/>
</dbReference>
<sequence length="396" mass="42617">MSRTRSLFNGSGRLLIGSGVIVFLLLAVVVLTMVTPKSPDFSVFDRVLGIAAGVVQAVGFMWVQARVVRHGGQAHSARLALGTGGYCFGWGIVVLGVISLWFMHSWALFGTSITLALLLVPGGWGQVATLVVLLLGLADMFLVHPSATSIALLLLITIAVTINLYALTRLASTLIEVRSSQEEIARLRIDAERHRISRDLHDIIGRTLVATSMRQQAALHLVDRDPVRAKEQLNAAHDAITDGQKQLRSIIQAEMNTSLPDEITDARSLCDRLRIRFDLTDEGHPPEPFDSAAAQVLREAITNMLKHSTANACQVTITPTDMSITNNGCSALRSSDGGHGTGIAHLRSQIEDLGGSLVASHPSRSTFQLRCTFPAPQSSNIRPSNLQSSNIATVTG</sequence>
<dbReference type="InterPro" id="IPR050482">
    <property type="entry name" value="Sensor_HK_TwoCompSys"/>
</dbReference>
<dbReference type="InterPro" id="IPR011712">
    <property type="entry name" value="Sig_transdc_His_kin_sub3_dim/P"/>
</dbReference>
<dbReference type="AlphaFoldDB" id="A0A7K0J3X8"/>
<keyword evidence="4" id="KW-0472">Membrane</keyword>
<dbReference type="RefSeq" id="WP_326833207.1">
    <property type="nucleotide sequence ID" value="NZ_VUMG01000001.1"/>
</dbReference>
<dbReference type="Gene3D" id="1.20.5.1930">
    <property type="match status" value="1"/>
</dbReference>
<reference evidence="6 7" key="1">
    <citation type="submission" date="2019-08" db="EMBL/GenBank/DDBJ databases">
        <title>In-depth cultivation of the pig gut microbiome towards novel bacterial diversity and tailored functional studies.</title>
        <authorList>
            <person name="Wylensek D."/>
            <person name="Hitch T.C.A."/>
            <person name="Clavel T."/>
        </authorList>
    </citation>
    <scope>NUCLEOTIDE SEQUENCE [LARGE SCALE GENOMIC DNA]</scope>
    <source>
        <strain evidence="6 7">WCA-380-WT-3A</strain>
    </source>
</reference>
<dbReference type="Gene3D" id="3.30.565.10">
    <property type="entry name" value="Histidine kinase-like ATPase, C-terminal domain"/>
    <property type="match status" value="1"/>
</dbReference>
<evidence type="ECO:0000313" key="7">
    <source>
        <dbReference type="Proteomes" id="UP000466104"/>
    </source>
</evidence>
<keyword evidence="2 6" id="KW-0418">Kinase</keyword>
<accession>A0A7K0J3X8</accession>
<keyword evidence="1" id="KW-0808">Transferase</keyword>
<feature type="transmembrane region" description="Helical" evidence="4">
    <location>
        <begin position="79"/>
        <end position="103"/>
    </location>
</feature>
<dbReference type="PANTHER" id="PTHR24421">
    <property type="entry name" value="NITRATE/NITRITE SENSOR PROTEIN NARX-RELATED"/>
    <property type="match status" value="1"/>
</dbReference>
<name>A0A7K0J3X8_9ACTN</name>
<keyword evidence="3" id="KW-0902">Two-component regulatory system</keyword>
<feature type="domain" description="Signal transduction histidine kinase subgroup 3 dimerisation and phosphoacceptor" evidence="5">
    <location>
        <begin position="192"/>
        <end position="252"/>
    </location>
</feature>
<dbReference type="Proteomes" id="UP000466104">
    <property type="component" value="Unassembled WGS sequence"/>
</dbReference>
<organism evidence="6 7">
    <name type="scientific">Cutibacterium porci</name>
    <dbReference type="NCBI Taxonomy" id="2605781"/>
    <lineage>
        <taxon>Bacteria</taxon>
        <taxon>Bacillati</taxon>
        <taxon>Actinomycetota</taxon>
        <taxon>Actinomycetes</taxon>
        <taxon>Propionibacteriales</taxon>
        <taxon>Propionibacteriaceae</taxon>
        <taxon>Cutibacterium</taxon>
    </lineage>
</organism>
<dbReference type="GO" id="GO:0046983">
    <property type="term" value="F:protein dimerization activity"/>
    <property type="evidence" value="ECO:0007669"/>
    <property type="project" value="InterPro"/>
</dbReference>
<keyword evidence="4" id="KW-0812">Transmembrane</keyword>
<evidence type="ECO:0000256" key="2">
    <source>
        <dbReference type="ARBA" id="ARBA00022777"/>
    </source>
</evidence>
<dbReference type="GO" id="GO:0016020">
    <property type="term" value="C:membrane"/>
    <property type="evidence" value="ECO:0007669"/>
    <property type="project" value="InterPro"/>
</dbReference>
<evidence type="ECO:0000313" key="6">
    <source>
        <dbReference type="EMBL" id="MSS44624.1"/>
    </source>
</evidence>
<comment type="caution">
    <text evidence="6">The sequence shown here is derived from an EMBL/GenBank/DDBJ whole genome shotgun (WGS) entry which is preliminary data.</text>
</comment>
<evidence type="ECO:0000256" key="4">
    <source>
        <dbReference type="SAM" id="Phobius"/>
    </source>
</evidence>
<protein>
    <submittedName>
        <fullName evidence="6">Sensor histidine kinase</fullName>
    </submittedName>
</protein>
<evidence type="ECO:0000256" key="1">
    <source>
        <dbReference type="ARBA" id="ARBA00022679"/>
    </source>
</evidence>
<feature type="transmembrane region" description="Helical" evidence="4">
    <location>
        <begin position="12"/>
        <end position="35"/>
    </location>
</feature>
<keyword evidence="4" id="KW-1133">Transmembrane helix</keyword>
<feature type="transmembrane region" description="Helical" evidence="4">
    <location>
        <begin position="47"/>
        <end position="67"/>
    </location>
</feature>
<dbReference type="EMBL" id="VUMG01000001">
    <property type="protein sequence ID" value="MSS44624.1"/>
    <property type="molecule type" value="Genomic_DNA"/>
</dbReference>
<proteinExistence type="predicted"/>
<dbReference type="InterPro" id="IPR036890">
    <property type="entry name" value="HATPase_C_sf"/>
</dbReference>
<dbReference type="GO" id="GO:0000155">
    <property type="term" value="F:phosphorelay sensor kinase activity"/>
    <property type="evidence" value="ECO:0007669"/>
    <property type="project" value="InterPro"/>
</dbReference>
<feature type="transmembrane region" description="Helical" evidence="4">
    <location>
        <begin position="150"/>
        <end position="168"/>
    </location>
</feature>
<keyword evidence="7" id="KW-1185">Reference proteome</keyword>
<gene>
    <name evidence="6" type="ORF">FYJ43_00780</name>
</gene>